<dbReference type="Pfam" id="PF00681">
    <property type="entry name" value="Plectin"/>
    <property type="match status" value="6"/>
</dbReference>
<dbReference type="GO" id="GO:0060047">
    <property type="term" value="P:heart contraction"/>
    <property type="evidence" value="ECO:0007669"/>
    <property type="project" value="UniProtKB-ARBA"/>
</dbReference>
<dbReference type="GO" id="GO:0030057">
    <property type="term" value="C:desmosome"/>
    <property type="evidence" value="ECO:0007669"/>
    <property type="project" value="UniProtKB-SubCell"/>
</dbReference>
<evidence type="ECO:0000256" key="3">
    <source>
        <dbReference type="ARBA" id="ARBA00009109"/>
    </source>
</evidence>
<dbReference type="GO" id="GO:0042060">
    <property type="term" value="P:wound healing"/>
    <property type="evidence" value="ECO:0007669"/>
    <property type="project" value="TreeGrafter"/>
</dbReference>
<evidence type="ECO:0000256" key="7">
    <source>
        <dbReference type="ARBA" id="ARBA00022949"/>
    </source>
</evidence>
<evidence type="ECO:0000256" key="2">
    <source>
        <dbReference type="ARBA" id="ARBA00004568"/>
    </source>
</evidence>
<dbReference type="Gene3D" id="3.30.160.780">
    <property type="match status" value="1"/>
</dbReference>
<dbReference type="GO" id="GO:0031101">
    <property type="term" value="P:fin regeneration"/>
    <property type="evidence" value="ECO:0007669"/>
    <property type="project" value="UniProtKB-ARBA"/>
</dbReference>
<feature type="coiled-coil region" evidence="11">
    <location>
        <begin position="326"/>
        <end position="385"/>
    </location>
</feature>
<feature type="coiled-coil region" evidence="11">
    <location>
        <begin position="990"/>
        <end position="1236"/>
    </location>
</feature>
<dbReference type="InterPro" id="IPR043197">
    <property type="entry name" value="Plakin"/>
</dbReference>
<feature type="coiled-coil region" evidence="11">
    <location>
        <begin position="1276"/>
        <end position="1537"/>
    </location>
</feature>
<name>A0A3B3S5M5_9TELE</name>
<comment type="function">
    <text evidence="10">Involved in the organization of desmosome cell-cell junctions. Of particular importance in cell adhesion in the skin and during cardiac development. May also play a role in the regulation of Wnt, TGF-beta and Hippo signaling pathways.</text>
</comment>
<evidence type="ECO:0000256" key="10">
    <source>
        <dbReference type="ARBA" id="ARBA00056058"/>
    </source>
</evidence>
<dbReference type="Ensembl" id="ENSPKIT00000006549.1">
    <property type="protein sequence ID" value="ENSPKIP00000025803.1"/>
    <property type="gene ID" value="ENSPKIG00000008536.1"/>
</dbReference>
<dbReference type="FunFam" id="3.30.160.780:FF:000001">
    <property type="entry name" value="Plectin a"/>
    <property type="match status" value="1"/>
</dbReference>
<dbReference type="Pfam" id="PF21097">
    <property type="entry name" value="SR_plectin_7"/>
    <property type="match status" value="1"/>
</dbReference>
<dbReference type="InterPro" id="IPR041573">
    <property type="entry name" value="Desmoplakin_Spectrin-like"/>
</dbReference>
<dbReference type="SMART" id="SM00250">
    <property type="entry name" value="PLEC"/>
    <property type="match status" value="16"/>
</dbReference>
<dbReference type="SUPFAM" id="SSF75399">
    <property type="entry name" value="Plakin repeat"/>
    <property type="match status" value="3"/>
</dbReference>
<dbReference type="GO" id="GO:0045104">
    <property type="term" value="P:intermediate filament cytoskeleton organization"/>
    <property type="evidence" value="ECO:0007669"/>
    <property type="project" value="InterPro"/>
</dbReference>
<dbReference type="FunFam" id="3.90.1290.10:FF:000001">
    <property type="entry name" value="Plectin a"/>
    <property type="match status" value="2"/>
</dbReference>
<dbReference type="GeneTree" id="ENSGT00940000154843"/>
<dbReference type="GO" id="GO:0005882">
    <property type="term" value="C:intermediate filament"/>
    <property type="evidence" value="ECO:0007669"/>
    <property type="project" value="TreeGrafter"/>
</dbReference>
<evidence type="ECO:0000256" key="9">
    <source>
        <dbReference type="ARBA" id="ARBA00023136"/>
    </source>
</evidence>
<keyword evidence="5" id="KW-0597">Phosphoprotein</keyword>
<evidence type="ECO:0000256" key="4">
    <source>
        <dbReference type="ARBA" id="ARBA00022475"/>
    </source>
</evidence>
<evidence type="ECO:0000313" key="15">
    <source>
        <dbReference type="Ensembl" id="ENSPKIP00000025803.1"/>
    </source>
</evidence>
<evidence type="ECO:0000259" key="13">
    <source>
        <dbReference type="Pfam" id="PF17902"/>
    </source>
</evidence>
<evidence type="ECO:0000256" key="11">
    <source>
        <dbReference type="SAM" id="Coils"/>
    </source>
</evidence>
<dbReference type="Gene3D" id="1.10.287.1490">
    <property type="match status" value="1"/>
</dbReference>
<dbReference type="Gene3D" id="3.90.1290.10">
    <property type="entry name" value="Plakin repeat"/>
    <property type="match status" value="3"/>
</dbReference>
<dbReference type="GO" id="GO:0061436">
    <property type="term" value="P:establishment of skin barrier"/>
    <property type="evidence" value="ECO:0007669"/>
    <property type="project" value="UniProtKB-ARBA"/>
</dbReference>
<dbReference type="STRING" id="1676925.ENSPKIP00000025803"/>
<dbReference type="Gene3D" id="2.30.30.40">
    <property type="entry name" value="SH3 Domains"/>
    <property type="match status" value="1"/>
</dbReference>
<reference evidence="15" key="2">
    <citation type="submission" date="2025-09" db="UniProtKB">
        <authorList>
            <consortium name="Ensembl"/>
        </authorList>
    </citation>
    <scope>IDENTIFICATION</scope>
</reference>
<dbReference type="CDD" id="cd00176">
    <property type="entry name" value="SPEC"/>
    <property type="match status" value="2"/>
</dbReference>
<dbReference type="InterPro" id="IPR001101">
    <property type="entry name" value="Plectin_repeat"/>
</dbReference>
<dbReference type="PANTHER" id="PTHR23169:SF26">
    <property type="entry name" value="DESMOPLAKIN"/>
    <property type="match status" value="1"/>
</dbReference>
<dbReference type="SUPFAM" id="SSF46966">
    <property type="entry name" value="Spectrin repeat"/>
    <property type="match status" value="4"/>
</dbReference>
<dbReference type="InterPro" id="IPR035915">
    <property type="entry name" value="Plakin_repeat_sf"/>
</dbReference>
<dbReference type="FunFam" id="1.20.58.60:FF:000010">
    <property type="entry name" value="plectin isoform X2"/>
    <property type="match status" value="1"/>
</dbReference>
<dbReference type="GO" id="GO:0098609">
    <property type="term" value="P:cell-cell adhesion"/>
    <property type="evidence" value="ECO:0007669"/>
    <property type="project" value="TreeGrafter"/>
</dbReference>
<reference evidence="15" key="1">
    <citation type="submission" date="2025-08" db="UniProtKB">
        <authorList>
            <consortium name="Ensembl"/>
        </authorList>
    </citation>
    <scope>IDENTIFICATION</scope>
</reference>
<dbReference type="FunFam" id="3.90.1290.10:FF:000002">
    <property type="entry name" value="Plectin a"/>
    <property type="match status" value="1"/>
</dbReference>
<dbReference type="Pfam" id="PF18373">
    <property type="entry name" value="Spectrin_2"/>
    <property type="match status" value="1"/>
</dbReference>
<comment type="similarity">
    <text evidence="3">Belongs to the plakin or cytolinker family.</text>
</comment>
<evidence type="ECO:0000256" key="6">
    <source>
        <dbReference type="ARBA" id="ARBA00022737"/>
    </source>
</evidence>
<dbReference type="GO" id="GO:0005886">
    <property type="term" value="C:plasma membrane"/>
    <property type="evidence" value="ECO:0007669"/>
    <property type="project" value="UniProtKB-SubCell"/>
</dbReference>
<keyword evidence="16" id="KW-1185">Reference proteome</keyword>
<dbReference type="Pfam" id="PF21019">
    <property type="entry name" value="Spectrin_3"/>
    <property type="match status" value="1"/>
</dbReference>
<feature type="region of interest" description="Disordered" evidence="12">
    <location>
        <begin position="2590"/>
        <end position="2614"/>
    </location>
</feature>
<keyword evidence="4" id="KW-1003">Cell membrane</keyword>
<dbReference type="GO" id="GO:0005198">
    <property type="term" value="F:structural molecule activity"/>
    <property type="evidence" value="ECO:0007669"/>
    <property type="project" value="TreeGrafter"/>
</dbReference>
<evidence type="ECO:0000256" key="5">
    <source>
        <dbReference type="ARBA" id="ARBA00022553"/>
    </source>
</evidence>
<dbReference type="Gene3D" id="1.20.58.60">
    <property type="match status" value="3"/>
</dbReference>
<sequence>MENYGPYRTLTKTVSGGPSQVSILHQRASSLQAQCQEYLQKADFLLQSGGGSGRSKMEIEKCMGMANNLMQELQLCAMELQNQGQPSDVFFQSLDQYQEMMQRIHYAIGGTLQRRKSLVTREDPSRNFQEAIAWIGQQKRLIETSSWGDDPSAIEQQIFNQNKFHSSIQRSAEVDRAREELLQKRDKANLNMLEQEWESLQRMSCNRTNQLRELQAIIEEISREIMWVNEREEEELVSDWGDKNIDTYIPNRQENYSKLMFVLEEKEKDLNKLKQKVDVLLQSGHPASDKIEAYMETLQTQWSWLLQITKCINVHLKENAAYSQFFKDANETYSKLQNQHDTMRKKFTCNRVMPLETLQELLKNLEREKERLTENKRQVQLLVNKSKNIVRLKPRNAEEKTSGPVIVKALCDFKQDQKVILNGDEGILKDNSQRSKWQVTGPGGLDMLVPSVCLLVPPPNPLSIGLANKNEQYYEAILALFNQLFINIKSLMSWQLCLIDISRINSLSISMLVRMRPEEYRSIIRSLETNYQEFQRNYMGSELFGEEDKRNMDTQYNGAQAHYNKLVVQLPAYGGKEVKEVKEVKEIKEVEMVKEVMEVKKVQQVKLEAPAPAELRDMTILTELHNLRLRLEASEMGLTQYLHVPLRENSVQECSQRIVQLETLYRDVGTIRDEYLRLKDKTLKQLEGMTDADKAKFLQTELTAINQKLGSLEGFSTAYLDRLKALQTLFQSMLQAEDIIKVHEARLTEKDTTSQDPKQVEDYLGVLKQMRMELEQKRDVLNATETKLNNVVRCNSQISQSFHKCDVDLSKYSELVGQMNDRWRRIMAQIDNRSQDLEKYLQLLRRYIQTSSTLGQWIDETGKRQDRLQAAKIDDVRVLMENLNQQKALNSEIKGKRTTVEDVQRDADTCVVSIKDYERQLAAYGAGLETLLNIPVRQTLLQSPATGISLEMGNLQSRYIELLTRSSDYYKFLGEMLKNLEELKIRNTRIDLLEEELKLLKGDIENRNRKNKSLEDALARYERELTQSKDQLTVLEKVKQSQDLEKSATKQDLNNSFNQVKDLNEQMIQLKSQMEEEKRKRMLAEETYSKQQEEYEQIVRKRQKELEEVNWMKIDIEKTIKDKEREIERLNRQLEDEMARQREFQSELSKVRDQHKQDINNIKTSYESQIQVTKVNLQSLEKAKDEDFTGLHMQHERLQSEKGILEEENRRLKVLIRETDELRKKAEEEAHQQKSSWTEECRRRKELEMQIQTIIQQRNEDDARYKKMMAETTTALQDKNRQVTLLTQNVEEELRKKRSMEAENARLNQALTELQAKLAASAEVISKLKATEQDLIQVTREQERLTGEKGKLELHSVDLQSRINDFKQVVDRLENELEKQRKETQDEATGRKRLEAELDRLTQSCREYTSTITALRRQQEETTNADRRKDQELQRLQDTLDQSMREQKSTMEKTDSLSAELKALQQQLRQEQARIKEANLRNETLYRTIEEKSRVLNDNTTEIEKLQTLTQNLTKERLRLEEELRNLKMERDELMTKESSEEVLAQIASLQAQLQSSGKSIVELKTLIDNLTKEKAMLKMEMEKVQKQAIEKSRVFNDSQTQNNDLLREKENLVAKIKMLEQDKSKVQRYDDEMNRMKATLESEQREKQRLLDEKSQISRDFNYWKTQYELKDDQVRKCNAEKDSIERERNSLKIEIERLMSELKALDERYKLRLSSTEKEVTKETLEKELWSLKQEKTVDPSMLVFDGIRKNVTAYQLCDCGVIDNATLNQLINGKKTIQDVAVDIQVNLKGTGIIAGITGGPQGKMSITEAKNKNLLTPQSATMLLEAQAATGYIIDPKQNEKMTVDMAYAKGLVDAKDRDKLITAEAASTGFKDPLTGKLLSVGQAMRKGQIDRESTLRLLQAQEAVGGILDPVLSVFLPKDVALDRGLIDDDLYRALNMRPECYIDPANQQKRCYVDLKMKSKPEVGTGLLLLSDIDKPLEVPGLRKQVPVLQLVNANLLTTSDVDGLKQGKITKEDVMHRLRSYLRGSSCIAGIYDNANQRPLSFYQAMKEGLLKPGTTLELLEAQAASGFLIDPVNNLYLTVEEALQKGLVGIEFKDNLLSAERAVTGYKNPRTDETISLFQAIEKGLIQKGHGIRLLQAQIASGGIIDPTYSHRIDVDVAYRQGYLDRAMNDILSRESDETKGFFDPNTEENLTYRQLKQRCIPDTKTGLLLLSLKDQRPTQQLRKRRVVIVDPDTKVEMTVREAYEKEFIDYETYLELSSQECEWEEMTFPGPDGSTRLIITDKKTGVRYDIQECLSKGILDQATVDKYRAGKLTLKEFADKLTRKAGLGLLSDSISSVPGSITKSTQSQITSVSSTTSKHVSSLSMTLSKSADGMTEQSPIGAIFDSGTLEKLSISDAQRRGMVDSITAQRLLEAQACTGGIVNPTTGRRLLLQDAVYQGFIDEDMATRLKPAQKAYAGFEDVKTKRMMSVAEAMKEKWLPYDAGQRFIEYQYVTGGLVDPQLSQRISLEDAIQKGWVDAREAQKLRDIKQHTKNLTCPNTTLKISYKEALDNSLVEENSGVMMLQASSMSSKGLSSSYNVSSAPVSQSGSHSDSWDGSSRGSVDRTSTFRYSYTYSSNTLS</sequence>
<dbReference type="SMART" id="SM00150">
    <property type="entry name" value="SPEC"/>
    <property type="match status" value="4"/>
</dbReference>
<proteinExistence type="inferred from homology"/>
<keyword evidence="6" id="KW-0677">Repeat</keyword>
<dbReference type="Gene3D" id="1.20.58.1060">
    <property type="match status" value="1"/>
</dbReference>
<dbReference type="PANTHER" id="PTHR23169">
    <property type="entry name" value="ENVOPLAKIN"/>
    <property type="match status" value="1"/>
</dbReference>
<evidence type="ECO:0000256" key="1">
    <source>
        <dbReference type="ARBA" id="ARBA00004236"/>
    </source>
</evidence>
<evidence type="ECO:0000313" key="16">
    <source>
        <dbReference type="Proteomes" id="UP000261540"/>
    </source>
</evidence>
<evidence type="ECO:0000259" key="14">
    <source>
        <dbReference type="Pfam" id="PF18373"/>
    </source>
</evidence>
<dbReference type="GO" id="GO:0005737">
    <property type="term" value="C:cytoplasm"/>
    <property type="evidence" value="ECO:0007669"/>
    <property type="project" value="TreeGrafter"/>
</dbReference>
<keyword evidence="9" id="KW-0472">Membrane</keyword>
<dbReference type="InterPro" id="IPR018159">
    <property type="entry name" value="Spectrin/alpha-actinin"/>
</dbReference>
<feature type="coiled-coil region" evidence="11">
    <location>
        <begin position="256"/>
        <end position="283"/>
    </location>
</feature>
<feature type="coiled-coil region" evidence="11">
    <location>
        <begin position="178"/>
        <end position="231"/>
    </location>
</feature>
<dbReference type="InterPro" id="IPR041615">
    <property type="entry name" value="Desmoplakin_SH3"/>
</dbReference>
<keyword evidence="8 11" id="KW-0175">Coiled coil</keyword>
<evidence type="ECO:0000256" key="12">
    <source>
        <dbReference type="SAM" id="MobiDB-lite"/>
    </source>
</evidence>
<dbReference type="Proteomes" id="UP000261540">
    <property type="component" value="Unplaced"/>
</dbReference>
<feature type="coiled-coil region" evidence="11">
    <location>
        <begin position="1561"/>
        <end position="1710"/>
    </location>
</feature>
<organism evidence="15 16">
    <name type="scientific">Paramormyrops kingsleyae</name>
    <dbReference type="NCBI Taxonomy" id="1676925"/>
    <lineage>
        <taxon>Eukaryota</taxon>
        <taxon>Metazoa</taxon>
        <taxon>Chordata</taxon>
        <taxon>Craniata</taxon>
        <taxon>Vertebrata</taxon>
        <taxon>Euteleostomi</taxon>
        <taxon>Actinopterygii</taxon>
        <taxon>Neopterygii</taxon>
        <taxon>Teleostei</taxon>
        <taxon>Osteoglossocephala</taxon>
        <taxon>Osteoglossomorpha</taxon>
        <taxon>Osteoglossiformes</taxon>
        <taxon>Mormyridae</taxon>
        <taxon>Paramormyrops</taxon>
    </lineage>
</organism>
<evidence type="ECO:0000256" key="8">
    <source>
        <dbReference type="ARBA" id="ARBA00023054"/>
    </source>
</evidence>
<keyword evidence="7" id="KW-0965">Cell junction</keyword>
<accession>A0A3B3S5M5</accession>
<feature type="domain" description="Desmoplakin spectrin-like" evidence="14">
    <location>
        <begin position="492"/>
        <end position="569"/>
    </location>
</feature>
<dbReference type="GO" id="GO:0002934">
    <property type="term" value="P:desmosome organization"/>
    <property type="evidence" value="ECO:0007669"/>
    <property type="project" value="UniProtKB-ARBA"/>
</dbReference>
<dbReference type="GO" id="GO:0014704">
    <property type="term" value="C:intercalated disc"/>
    <property type="evidence" value="ECO:0007669"/>
    <property type="project" value="TreeGrafter"/>
</dbReference>
<comment type="subcellular location">
    <subcellularLocation>
        <location evidence="2">Cell junction</location>
        <location evidence="2">Desmosome</location>
    </subcellularLocation>
    <subcellularLocation>
        <location evidence="1">Cell membrane</location>
    </subcellularLocation>
</comment>
<dbReference type="Pfam" id="PF17902">
    <property type="entry name" value="SH3_10"/>
    <property type="match status" value="1"/>
</dbReference>
<feature type="domain" description="Desmoplakin SH3" evidence="13">
    <location>
        <begin position="392"/>
        <end position="457"/>
    </location>
</feature>
<protein>
    <submittedName>
        <fullName evidence="15">Desmoplakin</fullName>
    </submittedName>
</protein>